<dbReference type="InterPro" id="IPR029058">
    <property type="entry name" value="AB_hydrolase_fold"/>
</dbReference>
<dbReference type="GO" id="GO:0016787">
    <property type="term" value="F:hydrolase activity"/>
    <property type="evidence" value="ECO:0007669"/>
    <property type="project" value="InterPro"/>
</dbReference>
<comment type="caution">
    <text evidence="1">The sequence shown here is derived from an EMBL/GenBank/DDBJ whole genome shotgun (WGS) entry which is preliminary data.</text>
</comment>
<protein>
    <recommendedName>
        <fullName evidence="3">Serine hydrolase family protein</fullName>
    </recommendedName>
</protein>
<dbReference type="PATRIC" id="fig|363754.4.peg.6280"/>
<evidence type="ECO:0008006" key="3">
    <source>
        <dbReference type="Google" id="ProtNLM"/>
    </source>
</evidence>
<reference evidence="1 2" key="1">
    <citation type="journal article" date="2012" name="BMC Genomics">
        <title>Genomic basis of broad host range and environmental adaptability of Rhizobium tropici CIAT 899 and Rhizobium sp. PRF 81 which are used in inoculants for common bean (Phaseolus vulgaris L.).</title>
        <authorList>
            <person name="Ormeno-Orrillo E."/>
            <person name="Menna P."/>
            <person name="Almeida L.G."/>
            <person name="Ollero F.J."/>
            <person name="Nicolas M.F."/>
            <person name="Pains Rodrigues E."/>
            <person name="Shigueyoshi Nakatani A."/>
            <person name="Silva Batista J.S."/>
            <person name="Oliveira Chueire L.M."/>
            <person name="Souza R.C."/>
            <person name="Ribeiro Vasconcelos A.T."/>
            <person name="Megias M."/>
            <person name="Hungria M."/>
            <person name="Martinez-Romero E."/>
        </authorList>
    </citation>
    <scope>NUCLEOTIDE SEQUENCE [LARGE SCALE GENOMIC DNA]</scope>
    <source>
        <strain evidence="1 2">PRF 81</strain>
    </source>
</reference>
<dbReference type="AlphaFoldDB" id="N6URU4"/>
<evidence type="ECO:0000313" key="2">
    <source>
        <dbReference type="Proteomes" id="UP000012429"/>
    </source>
</evidence>
<dbReference type="STRING" id="363754.RHSP_22429"/>
<dbReference type="OrthoDB" id="9804993at2"/>
<dbReference type="Proteomes" id="UP000012429">
    <property type="component" value="Unassembled WGS sequence"/>
</dbReference>
<dbReference type="InterPro" id="IPR010662">
    <property type="entry name" value="RBBP9/YdeN"/>
</dbReference>
<dbReference type="Gene3D" id="3.40.50.1820">
    <property type="entry name" value="alpha/beta hydrolase"/>
    <property type="match status" value="1"/>
</dbReference>
<dbReference type="Pfam" id="PF06821">
    <property type="entry name" value="Ser_hydrolase"/>
    <property type="match status" value="1"/>
</dbReference>
<accession>N6URU4</accession>
<proteinExistence type="predicted"/>
<gene>
    <name evidence="1" type="ORF">RHSP_22429</name>
</gene>
<keyword evidence="2" id="KW-1185">Reference proteome</keyword>
<dbReference type="RefSeq" id="WP_004127772.1">
    <property type="nucleotide sequence ID" value="NZ_AQHN01000089.1"/>
</dbReference>
<dbReference type="SUPFAM" id="SSF53474">
    <property type="entry name" value="alpha/beta-Hydrolases"/>
    <property type="match status" value="1"/>
</dbReference>
<name>N6URU4_9HYPH</name>
<organism evidence="1 2">
    <name type="scientific">Rhizobium freirei PRF 81</name>
    <dbReference type="NCBI Taxonomy" id="363754"/>
    <lineage>
        <taxon>Bacteria</taxon>
        <taxon>Pseudomonadati</taxon>
        <taxon>Pseudomonadota</taxon>
        <taxon>Alphaproteobacteria</taxon>
        <taxon>Hyphomicrobiales</taxon>
        <taxon>Rhizobiaceae</taxon>
        <taxon>Rhizobium/Agrobacterium group</taxon>
        <taxon>Rhizobium</taxon>
    </lineage>
</organism>
<sequence>MSDIIMLPGLGGSGEGHWQTLWERQDHGARRFQPSSWDNPELPDWIAALEQEIARSATPPILIAHSLACQLIAHWAPARKTAILGAFLVAAPDPTGDIYLAEAGSFANPPRQRLPFPSVLVASTDDPFGSFDHARRSAEIWDSTLVDVGARGHINAASGLGDWPEGKTIFEDFRARLCRE</sequence>
<evidence type="ECO:0000313" key="1">
    <source>
        <dbReference type="EMBL" id="ENN84435.1"/>
    </source>
</evidence>
<dbReference type="EMBL" id="AQHN01000089">
    <property type="protein sequence ID" value="ENN84435.1"/>
    <property type="molecule type" value="Genomic_DNA"/>
</dbReference>